<dbReference type="Pfam" id="PF03979">
    <property type="entry name" value="Sigma70_r1_1"/>
    <property type="match status" value="1"/>
</dbReference>
<dbReference type="InterPro" id="IPR007627">
    <property type="entry name" value="RNA_pol_sigma70_r2"/>
</dbReference>
<dbReference type="PATRIC" id="fig|1184387.3.peg.1357"/>
<comment type="subunit">
    <text evidence="1">Interacts transiently with the RNA polymerase catalytic core formed by RpoA, RpoB, RpoC and RpoZ (2 alpha, 1 beta, 1 beta' and 1 omega subunit) to form the RNA polymerase holoenzyme that can initiate transcription.</text>
</comment>
<name>A0A101HPQ8_9BACT</name>
<evidence type="ECO:0000259" key="8">
    <source>
        <dbReference type="PROSITE" id="PS00715"/>
    </source>
</evidence>
<reference evidence="11" key="1">
    <citation type="journal article" date="2015" name="MBio">
        <title>Genome-Resolved Metagenomic Analysis Reveals Roles for Candidate Phyla and Other Microbial Community Members in Biogeochemical Transformations in Oil Reservoirs.</title>
        <authorList>
            <person name="Hu P."/>
            <person name="Tom L."/>
            <person name="Singh A."/>
            <person name="Thomas B.C."/>
            <person name="Baker B.J."/>
            <person name="Piceno Y.M."/>
            <person name="Andersen G.L."/>
            <person name="Banfield J.F."/>
        </authorList>
    </citation>
    <scope>NUCLEOTIDE SEQUENCE [LARGE SCALE GENOMIC DNA]</scope>
</reference>
<dbReference type="Proteomes" id="UP000054092">
    <property type="component" value="Unassembled WGS sequence"/>
</dbReference>
<dbReference type="CDD" id="cd06171">
    <property type="entry name" value="Sigma70_r4"/>
    <property type="match status" value="1"/>
</dbReference>
<evidence type="ECO:0000313" key="11">
    <source>
        <dbReference type="Proteomes" id="UP000054092"/>
    </source>
</evidence>
<accession>A0A101HPQ8</accession>
<protein>
    <recommendedName>
        <fullName evidence="7">RNA polymerase sigma factor SigA</fullName>
    </recommendedName>
</protein>
<keyword evidence="3 7" id="KW-0805">Transcription regulation</keyword>
<dbReference type="InterPro" id="IPR042189">
    <property type="entry name" value="RNA_pol_sigma_70_r1_1_sf"/>
</dbReference>
<dbReference type="FunFam" id="1.10.601.10:FF:000001">
    <property type="entry name" value="RNA polymerase sigma factor SigA"/>
    <property type="match status" value="1"/>
</dbReference>
<dbReference type="InterPro" id="IPR014284">
    <property type="entry name" value="RNA_pol_sigma-70_dom"/>
</dbReference>
<dbReference type="HAMAP" id="MF_00963">
    <property type="entry name" value="Sigma70_RpoD_SigA"/>
    <property type="match status" value="1"/>
</dbReference>
<keyword evidence="4 7" id="KW-0731">Sigma factor</keyword>
<dbReference type="PROSITE" id="PS00716">
    <property type="entry name" value="SIGMA70_2"/>
    <property type="match status" value="1"/>
</dbReference>
<proteinExistence type="inferred from homology"/>
<evidence type="ECO:0000259" key="9">
    <source>
        <dbReference type="PROSITE" id="PS00716"/>
    </source>
</evidence>
<evidence type="ECO:0000256" key="6">
    <source>
        <dbReference type="ARBA" id="ARBA00023163"/>
    </source>
</evidence>
<dbReference type="InterPro" id="IPR007624">
    <property type="entry name" value="RNA_pol_sigma70_r3"/>
</dbReference>
<dbReference type="InterPro" id="IPR000943">
    <property type="entry name" value="RNA_pol_sigma70"/>
</dbReference>
<dbReference type="InterPro" id="IPR028630">
    <property type="entry name" value="Sigma70_RpoD"/>
</dbReference>
<evidence type="ECO:0000313" key="10">
    <source>
        <dbReference type="EMBL" id="KUK80488.1"/>
    </source>
</evidence>
<comment type="function">
    <text evidence="7">Sigma factors are initiation factors that promote the attachment of RNA polymerase to specific initiation sites and are then released. This sigma factor is the primary sigma factor during exponential growth.</text>
</comment>
<keyword evidence="2 7" id="KW-0963">Cytoplasm</keyword>
<feature type="DNA-binding region" description="H-T-H motif" evidence="7">
    <location>
        <begin position="370"/>
        <end position="389"/>
    </location>
</feature>
<dbReference type="InterPro" id="IPR050239">
    <property type="entry name" value="Sigma-70_RNA_pol_init_factors"/>
</dbReference>
<feature type="short sequence motif" description="Interaction with polymerase core subunit RpoC" evidence="7">
    <location>
        <begin position="200"/>
        <end position="203"/>
    </location>
</feature>
<evidence type="ECO:0000256" key="4">
    <source>
        <dbReference type="ARBA" id="ARBA00023082"/>
    </source>
</evidence>
<dbReference type="Gene3D" id="1.10.220.120">
    <property type="entry name" value="Sigma-70 factor, region 1.1"/>
    <property type="match status" value="1"/>
</dbReference>
<dbReference type="Pfam" id="PF04539">
    <property type="entry name" value="Sigma70_r3"/>
    <property type="match status" value="1"/>
</dbReference>
<dbReference type="GO" id="GO:0016987">
    <property type="term" value="F:sigma factor activity"/>
    <property type="evidence" value="ECO:0007669"/>
    <property type="project" value="UniProtKB-UniRule"/>
</dbReference>
<dbReference type="InterPro" id="IPR007127">
    <property type="entry name" value="RNA_pol_sigma_70_r1_1"/>
</dbReference>
<feature type="domain" description="RNA polymerase sigma-70" evidence="8">
    <location>
        <begin position="200"/>
        <end position="213"/>
    </location>
</feature>
<dbReference type="SUPFAM" id="SSF88659">
    <property type="entry name" value="Sigma3 and sigma4 domains of RNA polymerase sigma factors"/>
    <property type="match status" value="2"/>
</dbReference>
<dbReference type="Gene3D" id="1.10.10.10">
    <property type="entry name" value="Winged helix-like DNA-binding domain superfamily/Winged helix DNA-binding domain"/>
    <property type="match status" value="2"/>
</dbReference>
<evidence type="ECO:0000256" key="1">
    <source>
        <dbReference type="ARBA" id="ARBA00011344"/>
    </source>
</evidence>
<evidence type="ECO:0000256" key="3">
    <source>
        <dbReference type="ARBA" id="ARBA00023015"/>
    </source>
</evidence>
<dbReference type="Gene3D" id="1.10.601.10">
    <property type="entry name" value="RNA Polymerase Primary Sigma Factor"/>
    <property type="match status" value="2"/>
</dbReference>
<dbReference type="InterPro" id="IPR036388">
    <property type="entry name" value="WH-like_DNA-bd_sf"/>
</dbReference>
<evidence type="ECO:0000256" key="5">
    <source>
        <dbReference type="ARBA" id="ARBA00023125"/>
    </source>
</evidence>
<dbReference type="PRINTS" id="PR00046">
    <property type="entry name" value="SIGMA70FCT"/>
</dbReference>
<comment type="subcellular location">
    <subcellularLocation>
        <location evidence="7">Cytoplasm</location>
    </subcellularLocation>
</comment>
<dbReference type="Pfam" id="PF04545">
    <property type="entry name" value="Sigma70_r4"/>
    <property type="match status" value="1"/>
</dbReference>
<gene>
    <name evidence="7" type="primary">sigA</name>
    <name evidence="10" type="ORF">XD94_0950</name>
</gene>
<feature type="domain" description="RNA polymerase sigma-70" evidence="9">
    <location>
        <begin position="369"/>
        <end position="395"/>
    </location>
</feature>
<evidence type="ECO:0000256" key="7">
    <source>
        <dbReference type="HAMAP-Rule" id="MF_00963"/>
    </source>
</evidence>
<dbReference type="InterPro" id="IPR007630">
    <property type="entry name" value="RNA_pol_sigma70_r4"/>
</dbReference>
<organism evidence="10 11">
    <name type="scientific">Mesotoga prima</name>
    <dbReference type="NCBI Taxonomy" id="1184387"/>
    <lineage>
        <taxon>Bacteria</taxon>
        <taxon>Thermotogati</taxon>
        <taxon>Thermotogota</taxon>
        <taxon>Thermotogae</taxon>
        <taxon>Kosmotogales</taxon>
        <taxon>Kosmotogaceae</taxon>
        <taxon>Mesotoga</taxon>
    </lineage>
</organism>
<dbReference type="PROSITE" id="PS00715">
    <property type="entry name" value="SIGMA70_1"/>
    <property type="match status" value="1"/>
</dbReference>
<dbReference type="InterPro" id="IPR012760">
    <property type="entry name" value="RNA_pol_sigma_RpoD_C"/>
</dbReference>
<keyword evidence="6 7" id="KW-0804">Transcription</keyword>
<comment type="similarity">
    <text evidence="7">Belongs to the sigma-70 factor family. RpoD/SigA subfamily.</text>
</comment>
<dbReference type="InterPro" id="IPR013324">
    <property type="entry name" value="RNA_pol_sigma_r3/r4-like"/>
</dbReference>
<feature type="region of interest" description="Sigma-70 factor domain-2" evidence="7">
    <location>
        <begin position="176"/>
        <end position="246"/>
    </location>
</feature>
<dbReference type="NCBIfam" id="TIGR02937">
    <property type="entry name" value="sigma70-ECF"/>
    <property type="match status" value="1"/>
</dbReference>
<dbReference type="InterPro" id="IPR009042">
    <property type="entry name" value="RNA_pol_sigma70_r1_2"/>
</dbReference>
<dbReference type="Pfam" id="PF04542">
    <property type="entry name" value="Sigma70_r2"/>
    <property type="match status" value="1"/>
</dbReference>
<dbReference type="NCBIfam" id="TIGR02393">
    <property type="entry name" value="RpoD_Cterm"/>
    <property type="match status" value="1"/>
</dbReference>
<dbReference type="GO" id="GO:0006352">
    <property type="term" value="P:DNA-templated transcription initiation"/>
    <property type="evidence" value="ECO:0007669"/>
    <property type="project" value="UniProtKB-UniRule"/>
</dbReference>
<dbReference type="PANTHER" id="PTHR30603">
    <property type="entry name" value="RNA POLYMERASE SIGMA FACTOR RPO"/>
    <property type="match status" value="1"/>
</dbReference>
<evidence type="ECO:0000256" key="2">
    <source>
        <dbReference type="ARBA" id="ARBA00022490"/>
    </source>
</evidence>
<feature type="region of interest" description="Sigma-70 factor domain-4" evidence="7">
    <location>
        <begin position="344"/>
        <end position="397"/>
    </location>
</feature>
<dbReference type="AlphaFoldDB" id="A0A101HPQ8"/>
<dbReference type="GO" id="GO:0005737">
    <property type="term" value="C:cytoplasm"/>
    <property type="evidence" value="ECO:0007669"/>
    <property type="project" value="UniProtKB-SubCell"/>
</dbReference>
<dbReference type="Pfam" id="PF00140">
    <property type="entry name" value="Sigma70_r1_2"/>
    <property type="match status" value="1"/>
</dbReference>
<dbReference type="GO" id="GO:0003677">
    <property type="term" value="F:DNA binding"/>
    <property type="evidence" value="ECO:0007669"/>
    <property type="project" value="UniProtKB-UniRule"/>
</dbReference>
<dbReference type="SUPFAM" id="SSF88946">
    <property type="entry name" value="Sigma2 domain of RNA polymerase sigma factors"/>
    <property type="match status" value="1"/>
</dbReference>
<feature type="region of interest" description="Sigma-70 factor domain-3" evidence="7">
    <location>
        <begin position="255"/>
        <end position="331"/>
    </location>
</feature>
<dbReference type="EMBL" id="LGGP01000150">
    <property type="protein sequence ID" value="KUK80488.1"/>
    <property type="molecule type" value="Genomic_DNA"/>
</dbReference>
<dbReference type="InterPro" id="IPR013325">
    <property type="entry name" value="RNA_pol_sigma_r2"/>
</dbReference>
<comment type="caution">
    <text evidence="10">The sequence shown here is derived from an EMBL/GenBank/DDBJ whole genome shotgun (WGS) entry which is preliminary data.</text>
</comment>
<dbReference type="PANTHER" id="PTHR30603:SF60">
    <property type="entry name" value="RNA POLYMERASE SIGMA FACTOR RPOD"/>
    <property type="match status" value="1"/>
</dbReference>
<keyword evidence="5 7" id="KW-0238">DNA-binding</keyword>
<sequence>MEKQKKSKKTSAKVIEENIKSLAAKIAVEDEDSEENGENNAPITKEEIDKRIAKLLRQGKKKGFITYEDIDSAFPPDYEGFDSTLVESIYEEFEKNKINIVEKEPVEEDGDIESEGSDELVSILETTPEMYDNISLKDPIKMYLKEIGKISLLTPSRERELARRAQKGEPKAKEELITANLRLVVSIAKRYIGRGLTFLDLIQEGNIGLIKAVEKFDWKKGYKFSTYATWWIRQAITRAIADQARTIRVPVHMVETINKLNKVIREHLQDYGEYPTIEELGKLTGKTPEKIEEILAASKETVSLESPISGDEESTMGDFIHDDSMEQPEEAAMKMLLREQIDQILDTLSPREAMVLKMRYGLLDGKTKTLEEVGQFFNVTRERIRQIEVKALRKLRHPSRSKQLKALLGMLNTSKRD</sequence>